<keyword evidence="2" id="KW-0732">Signal</keyword>
<comment type="caution">
    <text evidence="3">The sequence shown here is derived from an EMBL/GenBank/DDBJ whole genome shotgun (WGS) entry which is preliminary data.</text>
</comment>
<feature type="signal peptide" evidence="2">
    <location>
        <begin position="1"/>
        <end position="24"/>
    </location>
</feature>
<proteinExistence type="predicted"/>
<evidence type="ECO:0000313" key="4">
    <source>
        <dbReference type="Proteomes" id="UP000289703"/>
    </source>
</evidence>
<dbReference type="AlphaFoldDB" id="A0A4Q1JHW2"/>
<feature type="chain" id="PRO_5020445595" evidence="2">
    <location>
        <begin position="25"/>
        <end position="542"/>
    </location>
</feature>
<evidence type="ECO:0000256" key="1">
    <source>
        <dbReference type="SAM" id="MobiDB-lite"/>
    </source>
</evidence>
<dbReference type="RefSeq" id="WP_129255695.1">
    <property type="nucleotide sequence ID" value="NZ_SAXA01000022.1"/>
</dbReference>
<accession>A0A4Q1JHW2</accession>
<dbReference type="OrthoDB" id="1122998at2"/>
<evidence type="ECO:0000313" key="3">
    <source>
        <dbReference type="EMBL" id="RXQ87751.1"/>
    </source>
</evidence>
<protein>
    <submittedName>
        <fullName evidence="3">Uncharacterized protein</fullName>
    </submittedName>
</protein>
<feature type="region of interest" description="Disordered" evidence="1">
    <location>
        <begin position="505"/>
        <end position="542"/>
    </location>
</feature>
<reference evidence="3 4" key="1">
    <citation type="submission" date="2019-01" db="EMBL/GenBank/DDBJ databases">
        <title>Ancylomarina salipaludis sp. nov., isolated from a salt marsh.</title>
        <authorList>
            <person name="Yoon J.-H."/>
        </authorList>
    </citation>
    <scope>NUCLEOTIDE SEQUENCE [LARGE SCALE GENOMIC DNA]</scope>
    <source>
        <strain evidence="3 4">SHSM-M15</strain>
    </source>
</reference>
<dbReference type="Proteomes" id="UP000289703">
    <property type="component" value="Unassembled WGS sequence"/>
</dbReference>
<gene>
    <name evidence="3" type="ORF">EO244_16010</name>
</gene>
<keyword evidence="4" id="KW-1185">Reference proteome</keyword>
<organism evidence="3 4">
    <name type="scientific">Ancylomarina salipaludis</name>
    <dbReference type="NCBI Taxonomy" id="2501299"/>
    <lineage>
        <taxon>Bacteria</taxon>
        <taxon>Pseudomonadati</taxon>
        <taxon>Bacteroidota</taxon>
        <taxon>Bacteroidia</taxon>
        <taxon>Marinilabiliales</taxon>
        <taxon>Marinifilaceae</taxon>
        <taxon>Ancylomarina</taxon>
    </lineage>
</organism>
<sequence>MKKRLISFYVLLFIIGIVFTPACQDDSIDIEENVETISHELKRGGKQADVDQADLYGDLWQMERDNRGVPILYELKYRTDYQDNLIEGVIDVVNPRLNSSFPLEVLVRDDEGYVVYQSSPIPDDDPVPVTELITVEPVDGFVVGDENVIALYDAEGEILPEVAAYIVPIEFGRLDIIRSPTAVIEKRLAEVIKNFGDGTVANVTRDFCGRIMMFRTDAAIALGEEDKPIDSPLENLAIYKELLLHGFTKSAEDNGLKFLIEEELGLGGFNFQFRFDHDWDAGAQPYSYLSVYGDECQLLMNLAAACISAGSDKSNTLNIDEIVFVNLFMGIPEVIGTGIDMPASQVNCFLPTVEQEIRMMDKTDKHQYSRYRYYVDYSSFEYDRRKFQETLLDYVSIVGDYDPDTGDLIGSHIEVLKDNMILHNILMGLEPLTQDAIDIYRYTDKEDQLTTGALGFACQADDYVQALEVVHNNEEFLVWEKLTPTWVYNMPITWGSFSPFHFVPEEATHGNKPDGKGDDTVSDDDDGGSTGGGKGRGGNGRI</sequence>
<feature type="compositionally biased region" description="Basic and acidic residues" evidence="1">
    <location>
        <begin position="505"/>
        <end position="519"/>
    </location>
</feature>
<dbReference type="EMBL" id="SAXA01000022">
    <property type="protein sequence ID" value="RXQ87751.1"/>
    <property type="molecule type" value="Genomic_DNA"/>
</dbReference>
<feature type="compositionally biased region" description="Gly residues" evidence="1">
    <location>
        <begin position="528"/>
        <end position="542"/>
    </location>
</feature>
<name>A0A4Q1JHW2_9BACT</name>
<evidence type="ECO:0000256" key="2">
    <source>
        <dbReference type="SAM" id="SignalP"/>
    </source>
</evidence>